<dbReference type="EMBL" id="CP001397">
    <property type="protein sequence ID" value="AGC78257.1"/>
    <property type="molecule type" value="Genomic_DNA"/>
</dbReference>
<organism evidence="1 2">
    <name type="scientific">Nonlabens dokdonensis (strain DSM 17205 / KCTC 12402 / DSW-6)</name>
    <name type="common">Donghaeana dokdonensis</name>
    <dbReference type="NCBI Taxonomy" id="592029"/>
    <lineage>
        <taxon>Bacteria</taxon>
        <taxon>Pseudomonadati</taxon>
        <taxon>Bacteroidota</taxon>
        <taxon>Flavobacteriia</taxon>
        <taxon>Flavobacteriales</taxon>
        <taxon>Flavobacteriaceae</taxon>
        <taxon>Nonlabens</taxon>
    </lineage>
</organism>
<reference evidence="1 2" key="1">
    <citation type="journal article" date="2013" name="Genome Biol. Evol.">
        <title>Genomic makeup of the marine flavobacterium Nonlabens (Donghaeana) dokdonensis DSW-6 and identification of a novel class of rhodopsins.</title>
        <authorList>
            <person name="Kwon S.K."/>
            <person name="Kim B.K."/>
            <person name="Song J.Y."/>
            <person name="Kwak M.J."/>
            <person name="Lee C.H."/>
            <person name="Yoon J.H."/>
            <person name="Oh T.K."/>
            <person name="Kim J.F."/>
        </authorList>
    </citation>
    <scope>NUCLEOTIDE SEQUENCE [LARGE SCALE GENOMIC DNA]</scope>
    <source>
        <strain evidence="2">DSM 17205 / KCTC 12402 / DSW-6</strain>
    </source>
</reference>
<accession>L7WDD1</accession>
<dbReference type="Proteomes" id="UP000011173">
    <property type="component" value="Chromosome"/>
</dbReference>
<evidence type="ECO:0000313" key="1">
    <source>
        <dbReference type="EMBL" id="AGC78257.1"/>
    </source>
</evidence>
<evidence type="ECO:0000313" key="2">
    <source>
        <dbReference type="Proteomes" id="UP000011173"/>
    </source>
</evidence>
<name>L7WDD1_NONDD</name>
<dbReference type="STRING" id="592029.DDD_3130"/>
<sequence>MVFNSAFAKARTNQIISSISSLFFNIYGYNYPNINRLLNKSTLFNITFSNLEPPTKILYHEKNN</sequence>
<dbReference type="AlphaFoldDB" id="L7WDD1"/>
<protein>
    <submittedName>
        <fullName evidence="1">Uncharacterized protein</fullName>
    </submittedName>
</protein>
<proteinExistence type="predicted"/>
<dbReference type="KEGG" id="ndo:DDD_3130"/>
<gene>
    <name evidence="1" type="ordered locus">DDD_3130</name>
</gene>
<dbReference type="HOGENOM" id="CLU_2863309_0_0_10"/>